<name>A0A7R9MQG8_9ACAR</name>
<sequence>MVGISVESGTQTTLYCALEKSLDSESGFYYDNCLRVDNMYANATDNKSAKLLWELSADLVKLEDKYKL</sequence>
<organism evidence="1">
    <name type="scientific">Oppiella nova</name>
    <dbReference type="NCBI Taxonomy" id="334625"/>
    <lineage>
        <taxon>Eukaryota</taxon>
        <taxon>Metazoa</taxon>
        <taxon>Ecdysozoa</taxon>
        <taxon>Arthropoda</taxon>
        <taxon>Chelicerata</taxon>
        <taxon>Arachnida</taxon>
        <taxon>Acari</taxon>
        <taxon>Acariformes</taxon>
        <taxon>Sarcoptiformes</taxon>
        <taxon>Oribatida</taxon>
        <taxon>Brachypylina</taxon>
        <taxon>Oppioidea</taxon>
        <taxon>Oppiidae</taxon>
        <taxon>Oppiella</taxon>
    </lineage>
</organism>
<protein>
    <submittedName>
        <fullName evidence="1">Uncharacterized protein</fullName>
    </submittedName>
</protein>
<dbReference type="EMBL" id="OC947200">
    <property type="protein sequence ID" value="CAD7663405.1"/>
    <property type="molecule type" value="Genomic_DNA"/>
</dbReference>
<proteinExistence type="predicted"/>
<reference evidence="1" key="1">
    <citation type="submission" date="2020-11" db="EMBL/GenBank/DDBJ databases">
        <authorList>
            <person name="Tran Van P."/>
        </authorList>
    </citation>
    <scope>NUCLEOTIDE SEQUENCE</scope>
</reference>
<gene>
    <name evidence="1" type="ORF">ONB1V03_LOCUS19964</name>
</gene>
<evidence type="ECO:0000313" key="1">
    <source>
        <dbReference type="EMBL" id="CAD7663405.1"/>
    </source>
</evidence>
<dbReference type="Gene3D" id="3.40.50.720">
    <property type="entry name" value="NAD(P)-binding Rossmann-like Domain"/>
    <property type="match status" value="1"/>
</dbReference>
<dbReference type="Proteomes" id="UP000728032">
    <property type="component" value="Unassembled WGS sequence"/>
</dbReference>
<evidence type="ECO:0000313" key="2">
    <source>
        <dbReference type="Proteomes" id="UP000728032"/>
    </source>
</evidence>
<dbReference type="AlphaFoldDB" id="A0A7R9MQG8"/>
<accession>A0A7R9MQG8</accession>
<keyword evidence="2" id="KW-1185">Reference proteome</keyword>
<dbReference type="EMBL" id="CAJPVJ010032375">
    <property type="protein sequence ID" value="CAG2180542.1"/>
    <property type="molecule type" value="Genomic_DNA"/>
</dbReference>
<dbReference type="OrthoDB" id="191139at2759"/>